<feature type="domain" description="Transposase IS4-like" evidence="1">
    <location>
        <begin position="88"/>
        <end position="245"/>
    </location>
</feature>
<protein>
    <submittedName>
        <fullName evidence="3">IS5 family transposase</fullName>
    </submittedName>
</protein>
<evidence type="ECO:0000259" key="1">
    <source>
        <dbReference type="Pfam" id="PF01609"/>
    </source>
</evidence>
<dbReference type="InterPro" id="IPR002559">
    <property type="entry name" value="Transposase_11"/>
</dbReference>
<dbReference type="PANTHER" id="PTHR30007:SF1">
    <property type="entry name" value="BLR1914 PROTEIN"/>
    <property type="match status" value="1"/>
</dbReference>
<dbReference type="RefSeq" id="WP_123167212.1">
    <property type="nucleotide sequence ID" value="NZ_QKOD01000001.1"/>
</dbReference>
<comment type="caution">
    <text evidence="3">The sequence shown here is derived from an EMBL/GenBank/DDBJ whole genome shotgun (WGS) entry which is preliminary data.</text>
</comment>
<dbReference type="Proteomes" id="UP000275436">
    <property type="component" value="Unassembled WGS sequence"/>
</dbReference>
<dbReference type="PANTHER" id="PTHR30007">
    <property type="entry name" value="PHP DOMAIN PROTEIN"/>
    <property type="match status" value="1"/>
</dbReference>
<proteinExistence type="predicted"/>
<dbReference type="EMBL" id="QKOD01000001">
    <property type="protein sequence ID" value="RNJ47243.1"/>
    <property type="molecule type" value="Genomic_DNA"/>
</dbReference>
<reference evidence="3 4" key="1">
    <citation type="journal article" date="2018" name="Mol. Plant Microbe Interact.">
        <title>Taxonomically Different Co-Microsymbionts of a Relict Legume, Oxytropis popoviana, Have Complementary Sets of Symbiotic Genes and Together Increase the Efficiency of Plant Nodulation.</title>
        <authorList>
            <person name="Safronova V."/>
            <person name="Belimov A."/>
            <person name="Sazanova A."/>
            <person name="Chirak E."/>
            <person name="Verkhozina A."/>
            <person name="Kuznetsova I."/>
            <person name="Andronov E."/>
            <person name="Puhalsky J."/>
            <person name="Tikhonovich I."/>
        </authorList>
    </citation>
    <scope>NUCLEOTIDE SEQUENCE [LARGE SCALE GENOMIC DNA]</scope>
    <source>
        <strain evidence="3 4">Opo-235</strain>
    </source>
</reference>
<dbReference type="AlphaFoldDB" id="A0A3M9XGS3"/>
<accession>A0A3M9XGS3</accession>
<gene>
    <name evidence="3" type="ORF">DNR46_05250</name>
</gene>
<sequence>MSRYDLTDVEWRVIEPLLLNKSRGVPRVDDRRVLNGIFWVLRSGAPWRDLPERYGPRTTCYNRFVRWRKAGVWDRLMDAITAAHDGAIQMIDSTSVRAHQQAATAKRGAPDHCLGRSRGGLTTKIHVVVDAQGLPIRLGLTAGQTHDGQVVDRLLDHLGPRTIVLADKAYDADRIRELIQEQGATPNIPPKSNRRWKPCFSKRLYRERNLIERFFSKLKHFRRVATRYDKLAANFLAMIQLASMRLWLRAYESSCNLWLLPSGLG</sequence>
<dbReference type="GO" id="GO:0003677">
    <property type="term" value="F:DNA binding"/>
    <property type="evidence" value="ECO:0007669"/>
    <property type="project" value="InterPro"/>
</dbReference>
<feature type="domain" description="Insertion element IS402-like" evidence="2">
    <location>
        <begin position="6"/>
        <end position="77"/>
    </location>
</feature>
<organism evidence="3 4">
    <name type="scientific">Mesorhizobium japonicum</name>
    <dbReference type="NCBI Taxonomy" id="2066070"/>
    <lineage>
        <taxon>Bacteria</taxon>
        <taxon>Pseudomonadati</taxon>
        <taxon>Pseudomonadota</taxon>
        <taxon>Alphaproteobacteria</taxon>
        <taxon>Hyphomicrobiales</taxon>
        <taxon>Phyllobacteriaceae</taxon>
        <taxon>Mesorhizobium</taxon>
    </lineage>
</organism>
<evidence type="ECO:0000259" key="2">
    <source>
        <dbReference type="Pfam" id="PF13340"/>
    </source>
</evidence>
<dbReference type="InterPro" id="IPR025161">
    <property type="entry name" value="IS402-like_dom"/>
</dbReference>
<dbReference type="Pfam" id="PF13340">
    <property type="entry name" value="DUF4096"/>
    <property type="match status" value="1"/>
</dbReference>
<dbReference type="NCBIfam" id="NF033580">
    <property type="entry name" value="transpos_IS5_3"/>
    <property type="match status" value="1"/>
</dbReference>
<dbReference type="GO" id="GO:0004803">
    <property type="term" value="F:transposase activity"/>
    <property type="evidence" value="ECO:0007669"/>
    <property type="project" value="InterPro"/>
</dbReference>
<dbReference type="Pfam" id="PF01609">
    <property type="entry name" value="DDE_Tnp_1"/>
    <property type="match status" value="1"/>
</dbReference>
<evidence type="ECO:0000313" key="3">
    <source>
        <dbReference type="EMBL" id="RNJ47243.1"/>
    </source>
</evidence>
<dbReference type="GO" id="GO:0006313">
    <property type="term" value="P:DNA transposition"/>
    <property type="evidence" value="ECO:0007669"/>
    <property type="project" value="InterPro"/>
</dbReference>
<evidence type="ECO:0000313" key="4">
    <source>
        <dbReference type="Proteomes" id="UP000275436"/>
    </source>
</evidence>
<name>A0A3M9XGS3_9HYPH</name>